<dbReference type="Proteomes" id="UP000076088">
    <property type="component" value="Chromosome"/>
</dbReference>
<keyword evidence="2" id="KW-1185">Reference proteome</keyword>
<dbReference type="RefSeq" id="WP_054728155.1">
    <property type="nucleotide sequence ID" value="NZ_CP009429.1"/>
</dbReference>
<dbReference type="AlphaFoldDB" id="A0AAC8YZ96"/>
<organism evidence="1 2">
    <name type="scientific">Sphingopyxis macrogoltabida</name>
    <name type="common">Sphingomonas macrogoltabidus</name>
    <dbReference type="NCBI Taxonomy" id="33050"/>
    <lineage>
        <taxon>Bacteria</taxon>
        <taxon>Pseudomonadati</taxon>
        <taxon>Pseudomonadota</taxon>
        <taxon>Alphaproteobacteria</taxon>
        <taxon>Sphingomonadales</taxon>
        <taxon>Sphingomonadaceae</taxon>
        <taxon>Sphingopyxis</taxon>
    </lineage>
</organism>
<gene>
    <name evidence="1" type="ORF">ATM17_07740</name>
</gene>
<evidence type="ECO:0000313" key="1">
    <source>
        <dbReference type="EMBL" id="AMU88934.1"/>
    </source>
</evidence>
<dbReference type="KEGG" id="smaz:LH19_12145"/>
<evidence type="ECO:0000313" key="2">
    <source>
        <dbReference type="Proteomes" id="UP000076088"/>
    </source>
</evidence>
<evidence type="ECO:0008006" key="3">
    <source>
        <dbReference type="Google" id="ProtNLM"/>
    </source>
</evidence>
<name>A0AAC8YZ96_SPHMC</name>
<accession>A0AAC8YZ96</accession>
<protein>
    <recommendedName>
        <fullName evidence="3">Baseplate protein J-like domain-containing protein</fullName>
    </recommendedName>
</protein>
<dbReference type="EMBL" id="CP013344">
    <property type="protein sequence ID" value="AMU88934.1"/>
    <property type="molecule type" value="Genomic_DNA"/>
</dbReference>
<sequence>MSTPCGCGTCASCGGEGAVPRAPVGDAFHFRHAAIRDRMLRSIAGARIDAVRPLAGLTTRAADDPAIALIDAQAASLHILSWYGARLAADGSILAGADRDALVRLAGLIGYVPRPALSATTTLAFTVDTTPGAPEAVRIAKGSKIASVPGQDELPQIFETDAEFTARAAWNALRPHGPTEPVATDTRVLCVEGVATAAKVGDLIAAPLTDDAGDPRQWRVGRIRSVERISDPAVDGAPFTRFRLAQRRTIEGSGDAAQAGAGRVILLAQPASPFGATAPDIRAMTDEIKCAFGARPDSVSAEDWGKRCQPDLVTEWANFLVGTAGDFAAKKSEECRKIDLDAVYPAAVMGRVCLLTPPEYVMIDGDTPRETMALIEHVEERARADFLLSAKISQITLDKVELDPGKDSGLAHLVRSLAIAIETESLKLYCPPVDRELPDPGDTLELAGVADLPPGRRVVLTGEKWGGDGERISEVATVAGATVANKRTTLRFERPVTARFRSTTLRVLGNSIGASHGETPVHGAEIIGSGDAAKRNQRFALKAKPLSHVPAATPRGYAPAIETRVAGRAYRDVPTLADRGEDERVYTLRLDGEGAATLQFAGRLPTGLHNVTALYRTGAGKAGNLGAGRLTMAMVPVPGIGAIDNPVRAEGGSEPEDIDALRRAAPQSVRTLDRVVSLSDHEAFAASYRGVGKALATELYLGMRSFVCLTIATSDLLPPSAGSDIVTGLDAELKRVAVPGRQVRIEGFDLLHPSIRLALAVDPDLVRADVEVAVRARLADRFGAARRPFARGLHRSEILAEAQAVEGVIAAQLRLFTLGSGQPAESEGRLLCPAPSVDQATGDVQRAGLLAVRAEDVAFEELAP</sequence>
<proteinExistence type="predicted"/>
<reference evidence="2" key="1">
    <citation type="submission" date="2015-11" db="EMBL/GenBank/DDBJ databases">
        <title>Complete genome sequence of a polyethylene-glycol degrader Sphingopyxis macrogoltabida 203N (NBRC 111659).</title>
        <authorList>
            <person name="Yoshiyuki O."/>
            <person name="Shouta N."/>
            <person name="Nagata Y."/>
            <person name="Numata M."/>
            <person name="Tsuchikane K."/>
            <person name="Hosoyama A."/>
            <person name="Yamazoe A."/>
            <person name="Tsuda M."/>
            <person name="Fujita N."/>
            <person name="Kawai F."/>
        </authorList>
    </citation>
    <scope>NUCLEOTIDE SEQUENCE [LARGE SCALE GENOMIC DNA]</scope>
    <source>
        <strain evidence="2">203N</strain>
    </source>
</reference>
<reference evidence="1 2" key="2">
    <citation type="journal article" date="2016" name="Genome Announc.">
        <title>Complete Genome Sequence of Sphingopyxis macrogoltabida Strain 203N (NBRC 111659), a Polyethylene Glycol Degrader.</title>
        <authorList>
            <person name="Ohtsubo Y."/>
            <person name="Nonoyama S."/>
            <person name="Nagata Y."/>
            <person name="Numata M."/>
            <person name="Tsuchikane K."/>
            <person name="Hosoyama A."/>
            <person name="Yamazoe A."/>
            <person name="Tsuda M."/>
            <person name="Fujita N."/>
            <person name="Kawai F."/>
        </authorList>
    </citation>
    <scope>NUCLEOTIDE SEQUENCE [LARGE SCALE GENOMIC DNA]</scope>
    <source>
        <strain evidence="1 2">203N</strain>
    </source>
</reference>